<proteinExistence type="inferred from homology"/>
<dbReference type="InterPro" id="IPR003829">
    <property type="entry name" value="Pirin_N_dom"/>
</dbReference>
<keyword evidence="5" id="KW-1185">Reference proteome</keyword>
<dbReference type="SUPFAM" id="SSF51182">
    <property type="entry name" value="RmlC-like cupins"/>
    <property type="match status" value="1"/>
</dbReference>
<dbReference type="EMBL" id="JARKIE010000207">
    <property type="protein sequence ID" value="KAJ7667028.1"/>
    <property type="molecule type" value="Genomic_DNA"/>
</dbReference>
<organism evidence="4 5">
    <name type="scientific">Mycena rosella</name>
    <name type="common">Pink bonnet</name>
    <name type="synonym">Agaricus rosellus</name>
    <dbReference type="NCBI Taxonomy" id="1033263"/>
    <lineage>
        <taxon>Eukaryota</taxon>
        <taxon>Fungi</taxon>
        <taxon>Dikarya</taxon>
        <taxon>Basidiomycota</taxon>
        <taxon>Agaricomycotina</taxon>
        <taxon>Agaricomycetes</taxon>
        <taxon>Agaricomycetidae</taxon>
        <taxon>Agaricales</taxon>
        <taxon>Marasmiineae</taxon>
        <taxon>Mycenaceae</taxon>
        <taxon>Mycena</taxon>
    </lineage>
</organism>
<evidence type="ECO:0000313" key="4">
    <source>
        <dbReference type="EMBL" id="KAJ7667028.1"/>
    </source>
</evidence>
<dbReference type="Proteomes" id="UP001221757">
    <property type="component" value="Unassembled WGS sequence"/>
</dbReference>
<sequence>MVNLPTVQFTPRLSQERGNADHDWLKTFHTFSFSTARYQEREHGQFGSLRVINEDWVAARTGFGTHSHRKFEIFSYIVSGPVERKDSMGNTTGTGISHSEKAHGATAVHFLQIWSLLSIPRLQPKYFTRHFTDAEKRDVWARVVAPGKGPAPVQSPLTLYATLLSEGRCLTQAMAGSKGYIHAMQTSGYNTGAATGAAIKVFGSGGVEWELKERDGAYIHFNDAHELTVENVGDMTAEALLFDIE</sequence>
<dbReference type="PANTHER" id="PTHR43212">
    <property type="entry name" value="QUERCETIN 2,3-DIOXYGENASE"/>
    <property type="match status" value="1"/>
</dbReference>
<reference evidence="4" key="1">
    <citation type="submission" date="2023-03" db="EMBL/GenBank/DDBJ databases">
        <title>Massive genome expansion in bonnet fungi (Mycena s.s.) driven by repeated elements and novel gene families across ecological guilds.</title>
        <authorList>
            <consortium name="Lawrence Berkeley National Laboratory"/>
            <person name="Harder C.B."/>
            <person name="Miyauchi S."/>
            <person name="Viragh M."/>
            <person name="Kuo A."/>
            <person name="Thoen E."/>
            <person name="Andreopoulos B."/>
            <person name="Lu D."/>
            <person name="Skrede I."/>
            <person name="Drula E."/>
            <person name="Henrissat B."/>
            <person name="Morin E."/>
            <person name="Kohler A."/>
            <person name="Barry K."/>
            <person name="LaButti K."/>
            <person name="Morin E."/>
            <person name="Salamov A."/>
            <person name="Lipzen A."/>
            <person name="Mereny Z."/>
            <person name="Hegedus B."/>
            <person name="Baldrian P."/>
            <person name="Stursova M."/>
            <person name="Weitz H."/>
            <person name="Taylor A."/>
            <person name="Grigoriev I.V."/>
            <person name="Nagy L.G."/>
            <person name="Martin F."/>
            <person name="Kauserud H."/>
        </authorList>
    </citation>
    <scope>NUCLEOTIDE SEQUENCE</scope>
    <source>
        <strain evidence="4">CBHHK067</strain>
    </source>
</reference>
<name>A0AAD7G4Y6_MYCRO</name>
<dbReference type="AlphaFoldDB" id="A0AAD7G4Y6"/>
<protein>
    <submittedName>
        <fullName evidence="4">RmlC-like cupin domain-containing protein</fullName>
    </submittedName>
</protein>
<accession>A0AAD7G4Y6</accession>
<evidence type="ECO:0000259" key="3">
    <source>
        <dbReference type="Pfam" id="PF02678"/>
    </source>
</evidence>
<dbReference type="Gene3D" id="2.60.120.10">
    <property type="entry name" value="Jelly Rolls"/>
    <property type="match status" value="2"/>
</dbReference>
<dbReference type="PANTHER" id="PTHR43212:SF3">
    <property type="entry name" value="QUERCETIN 2,3-DIOXYGENASE"/>
    <property type="match status" value="1"/>
</dbReference>
<evidence type="ECO:0000256" key="1">
    <source>
        <dbReference type="ARBA" id="ARBA00008416"/>
    </source>
</evidence>
<dbReference type="InterPro" id="IPR012093">
    <property type="entry name" value="Pirin"/>
</dbReference>
<feature type="domain" description="Pirin N-terminal" evidence="3">
    <location>
        <begin position="15"/>
        <end position="114"/>
    </location>
</feature>
<dbReference type="Pfam" id="PF02678">
    <property type="entry name" value="Pirin"/>
    <property type="match status" value="1"/>
</dbReference>
<dbReference type="InterPro" id="IPR011051">
    <property type="entry name" value="RmlC_Cupin_sf"/>
</dbReference>
<evidence type="ECO:0000313" key="5">
    <source>
        <dbReference type="Proteomes" id="UP001221757"/>
    </source>
</evidence>
<comment type="caution">
    <text evidence="4">The sequence shown here is derived from an EMBL/GenBank/DDBJ whole genome shotgun (WGS) entry which is preliminary data.</text>
</comment>
<gene>
    <name evidence="4" type="ORF">B0H17DRAFT_1162484</name>
</gene>
<dbReference type="InterPro" id="IPR014710">
    <property type="entry name" value="RmlC-like_jellyroll"/>
</dbReference>
<comment type="similarity">
    <text evidence="1 2">Belongs to the pirin family.</text>
</comment>
<evidence type="ECO:0000256" key="2">
    <source>
        <dbReference type="RuleBase" id="RU003457"/>
    </source>
</evidence>